<keyword evidence="1" id="KW-0547">Nucleotide-binding</keyword>
<name>A0A081BK98_9LACO</name>
<evidence type="ECO:0000256" key="6">
    <source>
        <dbReference type="SAM" id="MobiDB-lite"/>
    </source>
</evidence>
<dbReference type="PANTHER" id="PTHR47959">
    <property type="entry name" value="ATP-DEPENDENT RNA HELICASE RHLE-RELATED"/>
    <property type="match status" value="1"/>
</dbReference>
<keyword evidence="10" id="KW-1185">Reference proteome</keyword>
<sequence length="435" mass="49076">MIEQFKEQFEKRGYTELTPIQEGVFEPMSQHKSVLGLAPTGSGKTVAFIMPLLGQLVPGDGSQILILAPSQELAMQTTGVIRDWSKSYDVKVLALTGGANVKRQMEQLKKRPEIIVGTPGRVLNLIEERKLKLHLMQSIIIDEADDLLTGDTLETVRSIVSQAPADVQLGFFSATETPILHELNKWFGQDVEIVDVRQTDKTQGTVAHDLYQVSPKKEVESLKKLASIEQFRALVFFNQMSTLKYVASRFRHEHVAFAELTSDMRQVQREKALKDFRMGRVKLLLTTDVAARGLDIPKLPAVVNYDLPSTVNTYVHRAGRTGRMGEPGQVISMGDDHDLRDFRHMMEKTDYQFERKYYHKKALVERIPDAPKAVQPEVAAMPDSQGEHPVAGPKVARVANGTRPATEPVKPAHKKNRKKHQKNKGMRKKWRDRAE</sequence>
<feature type="domain" description="Helicase ATP-binding" evidence="7">
    <location>
        <begin position="25"/>
        <end position="194"/>
    </location>
</feature>
<dbReference type="InterPro" id="IPR014001">
    <property type="entry name" value="Helicase_ATP-bd"/>
</dbReference>
<dbReference type="SUPFAM" id="SSF52540">
    <property type="entry name" value="P-loop containing nucleoside triphosphate hydrolases"/>
    <property type="match status" value="1"/>
</dbReference>
<evidence type="ECO:0000313" key="10">
    <source>
        <dbReference type="Proteomes" id="UP000028700"/>
    </source>
</evidence>
<dbReference type="EMBL" id="BBJM01000031">
    <property type="protein sequence ID" value="GAK48466.1"/>
    <property type="molecule type" value="Genomic_DNA"/>
</dbReference>
<dbReference type="GO" id="GO:0003724">
    <property type="term" value="F:RNA helicase activity"/>
    <property type="evidence" value="ECO:0007669"/>
    <property type="project" value="TreeGrafter"/>
</dbReference>
<dbReference type="CDD" id="cd00268">
    <property type="entry name" value="DEADc"/>
    <property type="match status" value="1"/>
</dbReference>
<dbReference type="PROSITE" id="PS51194">
    <property type="entry name" value="HELICASE_CTER"/>
    <property type="match status" value="1"/>
</dbReference>
<evidence type="ECO:0000256" key="2">
    <source>
        <dbReference type="ARBA" id="ARBA00022801"/>
    </source>
</evidence>
<evidence type="ECO:0000313" key="9">
    <source>
        <dbReference type="EMBL" id="GAK48466.1"/>
    </source>
</evidence>
<keyword evidence="4" id="KW-0067">ATP-binding</keyword>
<organism evidence="9 10">
    <name type="scientific">Secundilactobacillus oryzae JCM 18671</name>
    <dbReference type="NCBI Taxonomy" id="1291743"/>
    <lineage>
        <taxon>Bacteria</taxon>
        <taxon>Bacillati</taxon>
        <taxon>Bacillota</taxon>
        <taxon>Bacilli</taxon>
        <taxon>Lactobacillales</taxon>
        <taxon>Lactobacillaceae</taxon>
        <taxon>Secundilactobacillus</taxon>
    </lineage>
</organism>
<reference evidence="9" key="1">
    <citation type="journal article" date="2014" name="Genome Announc.">
        <title>Draft Genome Sequence of Lactobacillus oryzae Strain SG293T.</title>
        <authorList>
            <person name="Tanizawa Y."/>
            <person name="Fujisawa T."/>
            <person name="Mochizuki T."/>
            <person name="Kaminuma E."/>
            <person name="Nakamura Y."/>
            <person name="Tohno M."/>
        </authorList>
    </citation>
    <scope>NUCLEOTIDE SEQUENCE [LARGE SCALE GENOMIC DNA]</scope>
    <source>
        <strain evidence="9">SG293</strain>
    </source>
</reference>
<dbReference type="Pfam" id="PF00270">
    <property type="entry name" value="DEAD"/>
    <property type="match status" value="1"/>
</dbReference>
<evidence type="ECO:0000256" key="5">
    <source>
        <dbReference type="ARBA" id="ARBA00038437"/>
    </source>
</evidence>
<dbReference type="InterPro" id="IPR011545">
    <property type="entry name" value="DEAD/DEAH_box_helicase_dom"/>
</dbReference>
<evidence type="ECO:0000256" key="3">
    <source>
        <dbReference type="ARBA" id="ARBA00022806"/>
    </source>
</evidence>
<keyword evidence="3 9" id="KW-0347">Helicase</keyword>
<comment type="caution">
    <text evidence="9">The sequence shown here is derived from an EMBL/GenBank/DDBJ whole genome shotgun (WGS) entry which is preliminary data.</text>
</comment>
<dbReference type="Gene3D" id="3.40.50.300">
    <property type="entry name" value="P-loop containing nucleotide triphosphate hydrolases"/>
    <property type="match status" value="2"/>
</dbReference>
<dbReference type="RefSeq" id="WP_034529075.1">
    <property type="nucleotide sequence ID" value="NZ_BBAZ01000030.1"/>
</dbReference>
<evidence type="ECO:0000256" key="1">
    <source>
        <dbReference type="ARBA" id="ARBA00022741"/>
    </source>
</evidence>
<dbReference type="CDD" id="cd18787">
    <property type="entry name" value="SF2_C_DEAD"/>
    <property type="match status" value="1"/>
</dbReference>
<evidence type="ECO:0000256" key="4">
    <source>
        <dbReference type="ARBA" id="ARBA00022840"/>
    </source>
</evidence>
<dbReference type="SMART" id="SM00487">
    <property type="entry name" value="DEXDc"/>
    <property type="match status" value="1"/>
</dbReference>
<feature type="region of interest" description="Disordered" evidence="6">
    <location>
        <begin position="382"/>
        <end position="435"/>
    </location>
</feature>
<dbReference type="PROSITE" id="PS51192">
    <property type="entry name" value="HELICASE_ATP_BIND_1"/>
    <property type="match status" value="1"/>
</dbReference>
<dbReference type="AlphaFoldDB" id="A0A081BK98"/>
<dbReference type="eggNOG" id="COG0513">
    <property type="taxonomic scope" value="Bacteria"/>
</dbReference>
<dbReference type="PANTHER" id="PTHR47959:SF1">
    <property type="entry name" value="ATP-DEPENDENT RNA HELICASE DBPA"/>
    <property type="match status" value="1"/>
</dbReference>
<dbReference type="InterPro" id="IPR050079">
    <property type="entry name" value="DEAD_box_RNA_helicase"/>
</dbReference>
<accession>A0A081BK98</accession>
<protein>
    <submittedName>
        <fullName evidence="9">Superfamily II DNA/RNA helicase</fullName>
    </submittedName>
</protein>
<dbReference type="SMART" id="SM00490">
    <property type="entry name" value="HELICc"/>
    <property type="match status" value="1"/>
</dbReference>
<dbReference type="OrthoDB" id="9805696at2"/>
<dbReference type="GO" id="GO:0005524">
    <property type="term" value="F:ATP binding"/>
    <property type="evidence" value="ECO:0007669"/>
    <property type="project" value="UniProtKB-KW"/>
</dbReference>
<proteinExistence type="inferred from homology"/>
<dbReference type="InterPro" id="IPR044742">
    <property type="entry name" value="DEAD/DEAH_RhlB"/>
</dbReference>
<dbReference type="STRING" id="1291743.LOSG293_310170"/>
<dbReference type="GO" id="GO:0005829">
    <property type="term" value="C:cytosol"/>
    <property type="evidence" value="ECO:0007669"/>
    <property type="project" value="TreeGrafter"/>
</dbReference>
<dbReference type="InterPro" id="IPR001650">
    <property type="entry name" value="Helicase_C-like"/>
</dbReference>
<evidence type="ECO:0000259" key="8">
    <source>
        <dbReference type="PROSITE" id="PS51194"/>
    </source>
</evidence>
<dbReference type="Pfam" id="PF00271">
    <property type="entry name" value="Helicase_C"/>
    <property type="match status" value="1"/>
</dbReference>
<feature type="domain" description="Helicase C-terminal" evidence="8">
    <location>
        <begin position="221"/>
        <end position="364"/>
    </location>
</feature>
<dbReference type="GO" id="GO:0003676">
    <property type="term" value="F:nucleic acid binding"/>
    <property type="evidence" value="ECO:0007669"/>
    <property type="project" value="InterPro"/>
</dbReference>
<gene>
    <name evidence="9" type="ORF">LOSG293_310170</name>
</gene>
<keyword evidence="2" id="KW-0378">Hydrolase</keyword>
<dbReference type="Proteomes" id="UP000028700">
    <property type="component" value="Unassembled WGS sequence"/>
</dbReference>
<evidence type="ECO:0000259" key="7">
    <source>
        <dbReference type="PROSITE" id="PS51192"/>
    </source>
</evidence>
<comment type="similarity">
    <text evidence="5">Belongs to the DEAD box helicase family.</text>
</comment>
<feature type="compositionally biased region" description="Basic residues" evidence="6">
    <location>
        <begin position="411"/>
        <end position="435"/>
    </location>
</feature>
<dbReference type="InterPro" id="IPR027417">
    <property type="entry name" value="P-loop_NTPase"/>
</dbReference>
<dbReference type="GO" id="GO:0016787">
    <property type="term" value="F:hydrolase activity"/>
    <property type="evidence" value="ECO:0007669"/>
    <property type="project" value="UniProtKB-KW"/>
</dbReference>